<comment type="caution">
    <text evidence="1">The sequence shown here is derived from an EMBL/GenBank/DDBJ whole genome shotgun (WGS) entry which is preliminary data.</text>
</comment>
<dbReference type="EMBL" id="JASBWS010000057">
    <property type="protein sequence ID" value="KAJ9103715.1"/>
    <property type="molecule type" value="Genomic_DNA"/>
</dbReference>
<evidence type="ECO:0000313" key="1">
    <source>
        <dbReference type="EMBL" id="KAJ9103715.1"/>
    </source>
</evidence>
<name>A0ACC2VXA0_9TREE</name>
<accession>A0ACC2VXA0</accession>
<gene>
    <name evidence="1" type="ORF">QFC20_004719</name>
</gene>
<evidence type="ECO:0000313" key="2">
    <source>
        <dbReference type="Proteomes" id="UP001230649"/>
    </source>
</evidence>
<keyword evidence="2" id="KW-1185">Reference proteome</keyword>
<sequence length="257" mass="28142">MSSTSSTPVPSPSAATSGNGASVPPQVVTIGKYPSTNPRTVYSPSFLDSSGLAFIATAFFVVVLGFFLRMYVARRRFEAEGQPAPSWLDVFFSIVESRHARGRTAASGFLYFEPGFGRSRMPWGTDKGPADGLSIPTLYDCDVELGSEQEDMQITSMQLQPMTVYDKFPSPTDPTALLPGNQLGISLLIQMPTAPEQPRIDEDGEPILPEISIGVMDLWTVQDETRESVDQRRPEERKASSKADKAGQEVQHLEYRG</sequence>
<proteinExistence type="predicted"/>
<organism evidence="1 2">
    <name type="scientific">Naganishia adeliensis</name>
    <dbReference type="NCBI Taxonomy" id="92952"/>
    <lineage>
        <taxon>Eukaryota</taxon>
        <taxon>Fungi</taxon>
        <taxon>Dikarya</taxon>
        <taxon>Basidiomycota</taxon>
        <taxon>Agaricomycotina</taxon>
        <taxon>Tremellomycetes</taxon>
        <taxon>Filobasidiales</taxon>
        <taxon>Filobasidiaceae</taxon>
        <taxon>Naganishia</taxon>
    </lineage>
</organism>
<reference evidence="1" key="1">
    <citation type="submission" date="2023-04" db="EMBL/GenBank/DDBJ databases">
        <title>Draft Genome sequencing of Naganishia species isolated from polar environments using Oxford Nanopore Technology.</title>
        <authorList>
            <person name="Leo P."/>
            <person name="Venkateswaran K."/>
        </authorList>
    </citation>
    <scope>NUCLEOTIDE SEQUENCE</scope>
    <source>
        <strain evidence="1">MNA-CCFEE 5262</strain>
    </source>
</reference>
<protein>
    <submittedName>
        <fullName evidence="1">Uncharacterized protein</fullName>
    </submittedName>
</protein>
<dbReference type="Proteomes" id="UP001230649">
    <property type="component" value="Unassembled WGS sequence"/>
</dbReference>